<evidence type="ECO:0000256" key="1">
    <source>
        <dbReference type="SAM" id="Phobius"/>
    </source>
</evidence>
<reference evidence="2 3" key="2">
    <citation type="submission" date="2018-11" db="EMBL/GenBank/DDBJ databases">
        <authorList>
            <consortium name="Pathogen Informatics"/>
        </authorList>
    </citation>
    <scope>NUCLEOTIDE SEQUENCE [LARGE SCALE GENOMIC DNA]</scope>
</reference>
<feature type="transmembrane region" description="Helical" evidence="1">
    <location>
        <begin position="69"/>
        <end position="94"/>
    </location>
</feature>
<dbReference type="WBParaSite" id="OFLC_0001134001-mRNA-1">
    <property type="protein sequence ID" value="OFLC_0001134001-mRNA-1"/>
    <property type="gene ID" value="OFLC_0001134001"/>
</dbReference>
<dbReference type="EMBL" id="UZAJ01016280">
    <property type="protein sequence ID" value="VDO75771.1"/>
    <property type="molecule type" value="Genomic_DNA"/>
</dbReference>
<organism evidence="4">
    <name type="scientific">Onchocerca flexuosa</name>
    <dbReference type="NCBI Taxonomy" id="387005"/>
    <lineage>
        <taxon>Eukaryota</taxon>
        <taxon>Metazoa</taxon>
        <taxon>Ecdysozoa</taxon>
        <taxon>Nematoda</taxon>
        <taxon>Chromadorea</taxon>
        <taxon>Rhabditida</taxon>
        <taxon>Spirurina</taxon>
        <taxon>Spiruromorpha</taxon>
        <taxon>Filarioidea</taxon>
        <taxon>Onchocercidae</taxon>
        <taxon>Onchocerca</taxon>
    </lineage>
</organism>
<gene>
    <name evidence="2" type="ORF">OFLC_LOCUS11340</name>
</gene>
<evidence type="ECO:0000313" key="4">
    <source>
        <dbReference type="WBParaSite" id="OFLC_0001134001-mRNA-1"/>
    </source>
</evidence>
<proteinExistence type="predicted"/>
<keyword evidence="3" id="KW-1185">Reference proteome</keyword>
<keyword evidence="1" id="KW-1133">Transmembrane helix</keyword>
<sequence length="133" mass="15742">MEEVFLRVCQRAAKKLLPISDNDIPEEKNHQIEISELKYENRLKGFPYYLQHFRAMFHKRFAYFFRKRIFFLLELLFPAISMLLILEGCMMIPVPKVQPKLSINLQPYTSYGTFANINVQNITAAYFQTNLGK</sequence>
<reference evidence="4" key="1">
    <citation type="submission" date="2016-06" db="UniProtKB">
        <authorList>
            <consortium name="WormBaseParasite"/>
        </authorList>
    </citation>
    <scope>IDENTIFICATION</scope>
</reference>
<dbReference type="STRING" id="387005.A0A183HV28"/>
<keyword evidence="1" id="KW-0812">Transmembrane</keyword>
<evidence type="ECO:0000313" key="3">
    <source>
        <dbReference type="Proteomes" id="UP000267606"/>
    </source>
</evidence>
<dbReference type="AlphaFoldDB" id="A0A183HV28"/>
<protein>
    <submittedName>
        <fullName evidence="4">ATP-binding cassette sub-family A member 7</fullName>
    </submittedName>
</protein>
<keyword evidence="1" id="KW-0472">Membrane</keyword>
<evidence type="ECO:0000313" key="2">
    <source>
        <dbReference type="EMBL" id="VDO75771.1"/>
    </source>
</evidence>
<dbReference type="Proteomes" id="UP000267606">
    <property type="component" value="Unassembled WGS sequence"/>
</dbReference>
<accession>A0A183HV28</accession>
<name>A0A183HV28_9BILA</name>